<feature type="compositionally biased region" description="Polar residues" evidence="1">
    <location>
        <begin position="244"/>
        <end position="263"/>
    </location>
</feature>
<comment type="caution">
    <text evidence="2">The sequence shown here is derived from an EMBL/GenBank/DDBJ whole genome shotgun (WGS) entry which is preliminary data.</text>
</comment>
<name>A0AAD9LLM4_BABDI</name>
<evidence type="ECO:0008006" key="4">
    <source>
        <dbReference type="Google" id="ProtNLM"/>
    </source>
</evidence>
<dbReference type="Proteomes" id="UP001195914">
    <property type="component" value="Unassembled WGS sequence"/>
</dbReference>
<sequence>MNSSGLSGVESIFSEDVKDPSMFLIESSDEDDDLPNEHTPATPKPPNHAARVENSTRDVFSDKLNRQTRLDDRLYEHELIASPILSEINKFFEESVASIAAEESKLTQTSNSSTVDLTNVEQNVEVIEDVQSVVIGPPKRSRRSINVNPQNPPKSKKRTRTRSRKLRFGEYIEYPGDSDEEYIPEGSHSAIKAKGKTQSRQRRSREDNNALQTDLFMEHVRLLEPYTEEETEWSERTRRRKTPRQTNTKGRNNKAQTAKTRNGNGTSISQIIQIAQGYNYNRLDDQRSGDKHIFDDEDHELVKRQDDAIAEETQTICLKFVILDENRTIIKDDRLQKVYVKRSETIGNLAAKFGKIFNLEEDKYNGITIYIDGDPQPHHITIGDERLGIEEGMQIDIKFPQKRYQIVKMKFITMLRRRNMTFQTVSMNPTFNANDQTNAEISSHEYEVIEID</sequence>
<dbReference type="AlphaFoldDB" id="A0AAD9LLM4"/>
<keyword evidence="3" id="KW-1185">Reference proteome</keyword>
<feature type="region of interest" description="Disordered" evidence="1">
    <location>
        <begin position="227"/>
        <end position="263"/>
    </location>
</feature>
<feature type="region of interest" description="Disordered" evidence="1">
    <location>
        <begin position="138"/>
        <end position="164"/>
    </location>
</feature>
<feature type="compositionally biased region" description="Basic residues" evidence="1">
    <location>
        <begin position="191"/>
        <end position="203"/>
    </location>
</feature>
<dbReference type="EMBL" id="JAHBMH010000007">
    <property type="protein sequence ID" value="KAK1939699.1"/>
    <property type="molecule type" value="Genomic_DNA"/>
</dbReference>
<feature type="region of interest" description="Disordered" evidence="1">
    <location>
        <begin position="1"/>
        <end position="57"/>
    </location>
</feature>
<accession>A0AAD9LLM4</accession>
<evidence type="ECO:0000313" key="3">
    <source>
        <dbReference type="Proteomes" id="UP001195914"/>
    </source>
</evidence>
<gene>
    <name evidence="2" type="ORF">X943_002363</name>
</gene>
<proteinExistence type="predicted"/>
<organism evidence="2 3">
    <name type="scientific">Babesia divergens</name>
    <dbReference type="NCBI Taxonomy" id="32595"/>
    <lineage>
        <taxon>Eukaryota</taxon>
        <taxon>Sar</taxon>
        <taxon>Alveolata</taxon>
        <taxon>Apicomplexa</taxon>
        <taxon>Aconoidasida</taxon>
        <taxon>Piroplasmida</taxon>
        <taxon>Babesiidae</taxon>
        <taxon>Babesia</taxon>
    </lineage>
</organism>
<evidence type="ECO:0000256" key="1">
    <source>
        <dbReference type="SAM" id="MobiDB-lite"/>
    </source>
</evidence>
<reference evidence="2" key="2">
    <citation type="submission" date="2021-05" db="EMBL/GenBank/DDBJ databases">
        <authorList>
            <person name="Pain A."/>
        </authorList>
    </citation>
    <scope>NUCLEOTIDE SEQUENCE</scope>
    <source>
        <strain evidence="2">1802A</strain>
    </source>
</reference>
<reference evidence="2" key="1">
    <citation type="journal article" date="2014" name="Nucleic Acids Res.">
        <title>The evolutionary dynamics of variant antigen genes in Babesia reveal a history of genomic innovation underlying host-parasite interaction.</title>
        <authorList>
            <person name="Jackson A.P."/>
            <person name="Otto T.D."/>
            <person name="Darby A."/>
            <person name="Ramaprasad A."/>
            <person name="Xia D."/>
            <person name="Echaide I.E."/>
            <person name="Farber M."/>
            <person name="Gahlot S."/>
            <person name="Gamble J."/>
            <person name="Gupta D."/>
            <person name="Gupta Y."/>
            <person name="Jackson L."/>
            <person name="Malandrin L."/>
            <person name="Malas T.B."/>
            <person name="Moussa E."/>
            <person name="Nair M."/>
            <person name="Reid A.J."/>
            <person name="Sanders M."/>
            <person name="Sharma J."/>
            <person name="Tracey A."/>
            <person name="Quail M.A."/>
            <person name="Weir W."/>
            <person name="Wastling J.M."/>
            <person name="Hall N."/>
            <person name="Willadsen P."/>
            <person name="Lingelbach K."/>
            <person name="Shiels B."/>
            <person name="Tait A."/>
            <person name="Berriman M."/>
            <person name="Allred D.R."/>
            <person name="Pain A."/>
        </authorList>
    </citation>
    <scope>NUCLEOTIDE SEQUENCE</scope>
    <source>
        <strain evidence="2">1802A</strain>
    </source>
</reference>
<feature type="region of interest" description="Disordered" evidence="1">
    <location>
        <begin position="176"/>
        <end position="211"/>
    </location>
</feature>
<evidence type="ECO:0000313" key="2">
    <source>
        <dbReference type="EMBL" id="KAK1939699.1"/>
    </source>
</evidence>
<protein>
    <recommendedName>
        <fullName evidence="4">Rad60/SUMO-like domain-containing protein</fullName>
    </recommendedName>
</protein>
<feature type="compositionally biased region" description="Basic residues" evidence="1">
    <location>
        <begin position="154"/>
        <end position="164"/>
    </location>
</feature>